<keyword evidence="3 7" id="KW-0812">Transmembrane</keyword>
<dbReference type="RefSeq" id="XP_044544534.1">
    <property type="nucleotide sequence ID" value="XM_044700230.1"/>
</dbReference>
<reference evidence="8 9" key="1">
    <citation type="journal article" date="2018" name="BMC Genomics">
        <title>The genome of Naegleria lovaniensis, the basis for a comparative approach to unravel pathogenicity factors of the human pathogenic amoeba N. fowleri.</title>
        <authorList>
            <person name="Liechti N."/>
            <person name="Schurch N."/>
            <person name="Bruggmann R."/>
            <person name="Wittwer M."/>
        </authorList>
    </citation>
    <scope>NUCLEOTIDE SEQUENCE [LARGE SCALE GENOMIC DNA]</scope>
    <source>
        <strain evidence="8 9">ATCC 30569</strain>
    </source>
</reference>
<comment type="caution">
    <text evidence="8">The sequence shown here is derived from an EMBL/GenBank/DDBJ whole genome shotgun (WGS) entry which is preliminary data.</text>
</comment>
<protein>
    <submittedName>
        <fullName evidence="8">Uncharacterized protein</fullName>
    </submittedName>
</protein>
<evidence type="ECO:0000256" key="1">
    <source>
        <dbReference type="ARBA" id="ARBA00004141"/>
    </source>
</evidence>
<feature type="transmembrane region" description="Helical" evidence="7">
    <location>
        <begin position="529"/>
        <end position="548"/>
    </location>
</feature>
<dbReference type="InterPro" id="IPR045863">
    <property type="entry name" value="CorA_TM1_TM2"/>
</dbReference>
<dbReference type="InterPro" id="IPR045861">
    <property type="entry name" value="CorA_cytoplasmic_dom"/>
</dbReference>
<dbReference type="InterPro" id="IPR002523">
    <property type="entry name" value="MgTranspt_CorA/ZnTranspt_ZntB"/>
</dbReference>
<evidence type="ECO:0000256" key="2">
    <source>
        <dbReference type="ARBA" id="ARBA00009765"/>
    </source>
</evidence>
<keyword evidence="5 7" id="KW-0472">Membrane</keyword>
<name>A0AA88GD68_NAELO</name>
<evidence type="ECO:0000256" key="4">
    <source>
        <dbReference type="ARBA" id="ARBA00022989"/>
    </source>
</evidence>
<keyword evidence="9" id="KW-1185">Reference proteome</keyword>
<dbReference type="EMBL" id="PYSW02000039">
    <property type="protein sequence ID" value="KAG2375360.1"/>
    <property type="molecule type" value="Genomic_DNA"/>
</dbReference>
<organism evidence="8 9">
    <name type="scientific">Naegleria lovaniensis</name>
    <name type="common">Amoeba</name>
    <dbReference type="NCBI Taxonomy" id="51637"/>
    <lineage>
        <taxon>Eukaryota</taxon>
        <taxon>Discoba</taxon>
        <taxon>Heterolobosea</taxon>
        <taxon>Tetramitia</taxon>
        <taxon>Eutetramitia</taxon>
        <taxon>Vahlkampfiidae</taxon>
        <taxon>Naegleria</taxon>
    </lineage>
</organism>
<evidence type="ECO:0000313" key="8">
    <source>
        <dbReference type="EMBL" id="KAG2375360.1"/>
    </source>
</evidence>
<dbReference type="CDD" id="cd12829">
    <property type="entry name" value="Alr1p-like"/>
    <property type="match status" value="1"/>
</dbReference>
<dbReference type="SUPFAM" id="SSF143865">
    <property type="entry name" value="CorA soluble domain-like"/>
    <property type="match status" value="1"/>
</dbReference>
<dbReference type="GO" id="GO:0015095">
    <property type="term" value="F:magnesium ion transmembrane transporter activity"/>
    <property type="evidence" value="ECO:0007669"/>
    <property type="project" value="InterPro"/>
</dbReference>
<dbReference type="GO" id="GO:0010961">
    <property type="term" value="P:intracellular magnesium ion homeostasis"/>
    <property type="evidence" value="ECO:0007669"/>
    <property type="project" value="TreeGrafter"/>
</dbReference>
<feature type="region of interest" description="Disordered" evidence="6">
    <location>
        <begin position="357"/>
        <end position="377"/>
    </location>
</feature>
<feature type="region of interest" description="Disordered" evidence="6">
    <location>
        <begin position="1"/>
        <end position="21"/>
    </location>
</feature>
<feature type="transmembrane region" description="Helical" evidence="7">
    <location>
        <begin position="560"/>
        <end position="581"/>
    </location>
</feature>
<evidence type="ECO:0000256" key="3">
    <source>
        <dbReference type="ARBA" id="ARBA00022692"/>
    </source>
</evidence>
<evidence type="ECO:0000256" key="6">
    <source>
        <dbReference type="SAM" id="MobiDB-lite"/>
    </source>
</evidence>
<feature type="compositionally biased region" description="Polar residues" evidence="6">
    <location>
        <begin position="366"/>
        <end position="377"/>
    </location>
</feature>
<dbReference type="SUPFAM" id="SSF144083">
    <property type="entry name" value="Magnesium transport protein CorA, transmembrane region"/>
    <property type="match status" value="1"/>
</dbReference>
<proteinExistence type="inferred from homology"/>
<keyword evidence="4 7" id="KW-1133">Transmembrane helix</keyword>
<dbReference type="InterPro" id="IPR044089">
    <property type="entry name" value="Alr1-like"/>
</dbReference>
<comment type="similarity">
    <text evidence="2">Belongs to the CorA metal ion transporter (MIT) (TC 1.A.35) family.</text>
</comment>
<dbReference type="Gene3D" id="3.30.460.20">
    <property type="entry name" value="CorA soluble domain-like"/>
    <property type="match status" value="1"/>
</dbReference>
<dbReference type="Pfam" id="PF01544">
    <property type="entry name" value="CorA"/>
    <property type="match status" value="1"/>
</dbReference>
<feature type="compositionally biased region" description="Polar residues" evidence="6">
    <location>
        <begin position="1"/>
        <end position="12"/>
    </location>
</feature>
<accession>A0AA88GD68</accession>
<dbReference type="Proteomes" id="UP000816034">
    <property type="component" value="Unassembled WGS sequence"/>
</dbReference>
<dbReference type="Gene3D" id="1.20.58.340">
    <property type="entry name" value="Magnesium transport protein CorA, transmembrane region"/>
    <property type="match status" value="2"/>
</dbReference>
<evidence type="ECO:0000256" key="7">
    <source>
        <dbReference type="SAM" id="Phobius"/>
    </source>
</evidence>
<dbReference type="GO" id="GO:0016020">
    <property type="term" value="C:membrane"/>
    <property type="evidence" value="ECO:0007669"/>
    <property type="project" value="UniProtKB-SubCell"/>
</dbReference>
<dbReference type="GeneID" id="68102437"/>
<evidence type="ECO:0000256" key="5">
    <source>
        <dbReference type="ARBA" id="ARBA00023136"/>
    </source>
</evidence>
<evidence type="ECO:0000313" key="9">
    <source>
        <dbReference type="Proteomes" id="UP000816034"/>
    </source>
</evidence>
<sequence length="588" mass="68326">MQPVHSTLLQVTTEEEEQQQQQQPLISEYQATPNVIHHENQMLNTYFGNMTTSPSRRRPLLHENIPNKYHQNSFPPRRSSMLLLPNMTSLYTNKPSVPMTSRRPSTLSDMGWEKHKNRSLPFTPHTLPLLFPTLSDQEVPHSYPHLKQEGAPRREKNTIMKEMEPVTTTASSTNDVNRHETLREPHVLHGATLLSSQKHESHEYNLREMLLDTQSLLQQGKHFFLIGLGYCRIFHTIKEMIIYLSKQEESTEHFWMDCQQCSSEDMMELQYYFNLHPLTVEDCVNNDSGEKWEAFDNYLFICITGQTTGRVVLNEYLPCYLNMVIFERCILTIHDKPIEGLDLLINRIEKEFEFNQKKKDHKSDSNKTTNINTTSPSEQHSQSFFVLTPSWIFYAYLDAIVDVYVPKVDQVIRECDTVDEFTATLTLSDKEDLLWRIAFNKRRVAILRKLLLPKQKMVAFMVASKLPIPFLDPEAKHFLRDILDHLKQCCERLDMARDSFAQTHSNYLSRVHLDIAQHSQATDVFMNRITVFVVLLAPVTLIAGIWGMNMKVPGQGVKNLYWFFGVCSAMAVVALFMVILLRKLIMNI</sequence>
<comment type="subcellular location">
    <subcellularLocation>
        <location evidence="1">Membrane</location>
        <topology evidence="1">Multi-pass membrane protein</topology>
    </subcellularLocation>
</comment>
<dbReference type="AlphaFoldDB" id="A0AA88GD68"/>
<gene>
    <name evidence="8" type="ORF">C9374_009983</name>
</gene>
<dbReference type="PANTHER" id="PTHR21535">
    <property type="entry name" value="MAGNESIUM AND COBALT TRANSPORT PROTEIN/MITOCHONDRIAL IMPORT INNER MEMBRANE TRANSLOCASE SUBUNIT TIM8"/>
    <property type="match status" value="1"/>
</dbReference>
<dbReference type="PANTHER" id="PTHR21535:SF51">
    <property type="entry name" value="MANGANESE RESISTANCE PROTEIN MNR2"/>
    <property type="match status" value="1"/>
</dbReference>